<feature type="transmembrane region" description="Helical" evidence="1">
    <location>
        <begin position="45"/>
        <end position="70"/>
    </location>
</feature>
<feature type="transmembrane region" description="Helical" evidence="1">
    <location>
        <begin position="107"/>
        <end position="124"/>
    </location>
</feature>
<keyword evidence="1" id="KW-1133">Transmembrane helix</keyword>
<dbReference type="OrthoDB" id="148351at2"/>
<evidence type="ECO:0000313" key="3">
    <source>
        <dbReference type="EMBL" id="QGG79473.1"/>
    </source>
</evidence>
<feature type="transmembrane region" description="Helical" evidence="1">
    <location>
        <begin position="242"/>
        <end position="264"/>
    </location>
</feature>
<evidence type="ECO:0000259" key="2">
    <source>
        <dbReference type="Pfam" id="PF00892"/>
    </source>
</evidence>
<feature type="transmembrane region" description="Helical" evidence="1">
    <location>
        <begin position="270"/>
        <end position="287"/>
    </location>
</feature>
<dbReference type="KEGG" id="llp:GH975_02380"/>
<proteinExistence type="predicted"/>
<feature type="transmembrane region" description="Helical" evidence="1">
    <location>
        <begin position="214"/>
        <end position="235"/>
    </location>
</feature>
<keyword evidence="1" id="KW-0472">Membrane</keyword>
<dbReference type="EMBL" id="CP045871">
    <property type="protein sequence ID" value="QGG79473.1"/>
    <property type="molecule type" value="Genomic_DNA"/>
</dbReference>
<sequence>MINATASARSENSLCILYMVIAMAGFAIEDAVIKQLSYDMPISQILVLVGLCGSLAFAVIAALKSIALFGPNLANWRFVGRTFCELSSAIFFVSAIVYASLSASSAILQAAPLVVAMGGALFLGQAVSTRQWVLIGAGFAGVLLIIQPGMQGFQPAALLAVVAVILLAIRDLLTRSIAGSIAPITISFWAFFALFLAGVVTIPVFGEFSPIRPAHLGLLCLSTIAGAGAYFAVVLATRGGDVAVVAPFRYSRLVFALMLSVVFFDETVNAAMLAGSALVIVSGLATLRRSR</sequence>
<feature type="transmembrane region" description="Helical" evidence="1">
    <location>
        <begin position="131"/>
        <end position="150"/>
    </location>
</feature>
<dbReference type="InterPro" id="IPR000620">
    <property type="entry name" value="EamA_dom"/>
</dbReference>
<organism evidence="3 4">
    <name type="scientific">Litorivicinus lipolyticus</name>
    <dbReference type="NCBI Taxonomy" id="418701"/>
    <lineage>
        <taxon>Bacteria</taxon>
        <taxon>Pseudomonadati</taxon>
        <taxon>Pseudomonadota</taxon>
        <taxon>Gammaproteobacteria</taxon>
        <taxon>Oceanospirillales</taxon>
        <taxon>Litorivicinaceae</taxon>
        <taxon>Litorivicinus</taxon>
    </lineage>
</organism>
<dbReference type="SUPFAM" id="SSF103481">
    <property type="entry name" value="Multidrug resistance efflux transporter EmrE"/>
    <property type="match status" value="2"/>
</dbReference>
<evidence type="ECO:0000256" key="1">
    <source>
        <dbReference type="SAM" id="Phobius"/>
    </source>
</evidence>
<dbReference type="Proteomes" id="UP000388235">
    <property type="component" value="Chromosome"/>
</dbReference>
<reference evidence="3 4" key="1">
    <citation type="submission" date="2019-11" db="EMBL/GenBank/DDBJ databases">
        <authorList>
            <person name="Khan S.A."/>
            <person name="Jeon C.O."/>
            <person name="Chun B.H."/>
        </authorList>
    </citation>
    <scope>NUCLEOTIDE SEQUENCE [LARGE SCALE GENOMIC DNA]</scope>
    <source>
        <strain evidence="3 4">IMCC 1097</strain>
    </source>
</reference>
<dbReference type="PANTHER" id="PTHR22911:SF103">
    <property type="entry name" value="BLR2811 PROTEIN"/>
    <property type="match status" value="1"/>
</dbReference>
<feature type="transmembrane region" description="Helical" evidence="1">
    <location>
        <begin position="180"/>
        <end position="202"/>
    </location>
</feature>
<dbReference type="GO" id="GO:0016020">
    <property type="term" value="C:membrane"/>
    <property type="evidence" value="ECO:0007669"/>
    <property type="project" value="InterPro"/>
</dbReference>
<feature type="domain" description="EamA" evidence="2">
    <location>
        <begin position="156"/>
        <end position="282"/>
    </location>
</feature>
<accession>A0A5Q2Q8Q5</accession>
<protein>
    <submittedName>
        <fullName evidence="3">EamA family transporter</fullName>
    </submittedName>
</protein>
<evidence type="ECO:0000313" key="4">
    <source>
        <dbReference type="Proteomes" id="UP000388235"/>
    </source>
</evidence>
<dbReference type="InterPro" id="IPR037185">
    <property type="entry name" value="EmrE-like"/>
</dbReference>
<feature type="transmembrane region" description="Helical" evidence="1">
    <location>
        <begin position="156"/>
        <end position="173"/>
    </location>
</feature>
<feature type="domain" description="EamA" evidence="2">
    <location>
        <begin position="15"/>
        <end position="146"/>
    </location>
</feature>
<gene>
    <name evidence="3" type="ORF">GH975_02380</name>
</gene>
<dbReference type="PANTHER" id="PTHR22911">
    <property type="entry name" value="ACYL-MALONYL CONDENSING ENZYME-RELATED"/>
    <property type="match status" value="1"/>
</dbReference>
<dbReference type="Pfam" id="PF00892">
    <property type="entry name" value="EamA"/>
    <property type="match status" value="2"/>
</dbReference>
<feature type="transmembrane region" description="Helical" evidence="1">
    <location>
        <begin position="12"/>
        <end position="33"/>
    </location>
</feature>
<feature type="transmembrane region" description="Helical" evidence="1">
    <location>
        <begin position="82"/>
        <end position="101"/>
    </location>
</feature>
<keyword evidence="1" id="KW-0812">Transmembrane</keyword>
<keyword evidence="4" id="KW-1185">Reference proteome</keyword>
<dbReference type="AlphaFoldDB" id="A0A5Q2Q8Q5"/>
<dbReference type="RefSeq" id="WP_153712977.1">
    <property type="nucleotide sequence ID" value="NZ_CP045871.1"/>
</dbReference>
<name>A0A5Q2Q8Q5_9GAMM</name>